<name>A0A821TIH4_9NEOP</name>
<dbReference type="GO" id="GO:0001671">
    <property type="term" value="F:ATPase activator activity"/>
    <property type="evidence" value="ECO:0007669"/>
    <property type="project" value="TreeGrafter"/>
</dbReference>
<keyword evidence="5 7" id="KW-1133">Transmembrane helix</keyword>
<dbReference type="Proteomes" id="UP000663880">
    <property type="component" value="Unassembled WGS sequence"/>
</dbReference>
<dbReference type="GO" id="GO:1990573">
    <property type="term" value="P:potassium ion import across plasma membrane"/>
    <property type="evidence" value="ECO:0007669"/>
    <property type="project" value="TreeGrafter"/>
</dbReference>
<dbReference type="OrthoDB" id="5912413at2759"/>
<sequence length="277" mass="32225">MGMDKRTIKIIVAVVSVVLVLGIILGVLLAIFLPYRYVELEVWPRSEEYNHYEPLIHFRAGDPGSWHVWFKRINDFLRDYETTVPEDPPRAPCSIHRHDQRLPVPSCERALNMWAPCNADNFYGYAAGKPCVFLRLNHIHYWVPEPYNVSKPMEIPPEMPNNIKQFMQQRPAHHYGDYVWVSCNGEFQSDEENVGPIQYIPANLPPGFPTNRLTTADRIPYSARNLPDQIHGPLVAVFFENPRRGVVINIECRIWTRDIIYRSSSRVGHARFELYIQ</sequence>
<evidence type="ECO:0000256" key="6">
    <source>
        <dbReference type="ARBA" id="ARBA00023136"/>
    </source>
</evidence>
<feature type="transmembrane region" description="Helical" evidence="7">
    <location>
        <begin position="12"/>
        <end position="35"/>
    </location>
</feature>
<accession>A0A821TIH4</accession>
<dbReference type="EMBL" id="CAJOBZ010000023">
    <property type="protein sequence ID" value="CAF4872060.1"/>
    <property type="molecule type" value="Genomic_DNA"/>
</dbReference>
<evidence type="ECO:0000256" key="7">
    <source>
        <dbReference type="SAM" id="Phobius"/>
    </source>
</evidence>
<dbReference type="InterPro" id="IPR038702">
    <property type="entry name" value="Na/K_ATPase_sub_beta_sf"/>
</dbReference>
<dbReference type="GO" id="GO:0036376">
    <property type="term" value="P:sodium ion export across plasma membrane"/>
    <property type="evidence" value="ECO:0007669"/>
    <property type="project" value="TreeGrafter"/>
</dbReference>
<keyword evidence="4" id="KW-0735">Signal-anchor</keyword>
<protein>
    <recommendedName>
        <fullName evidence="10">Sodium/potassium-transporting ATPase subunit beta-2</fullName>
    </recommendedName>
</protein>
<dbReference type="Gene3D" id="2.60.40.1660">
    <property type="entry name" value="Na, k-atpase alpha subunit"/>
    <property type="match status" value="1"/>
</dbReference>
<reference evidence="8" key="1">
    <citation type="submission" date="2021-02" db="EMBL/GenBank/DDBJ databases">
        <authorList>
            <person name="Steward A R."/>
        </authorList>
    </citation>
    <scope>NUCLEOTIDE SEQUENCE</scope>
</reference>
<organism evidence="8 9">
    <name type="scientific">Pieris macdunnoughi</name>
    <dbReference type="NCBI Taxonomy" id="345717"/>
    <lineage>
        <taxon>Eukaryota</taxon>
        <taxon>Metazoa</taxon>
        <taxon>Ecdysozoa</taxon>
        <taxon>Arthropoda</taxon>
        <taxon>Hexapoda</taxon>
        <taxon>Insecta</taxon>
        <taxon>Pterygota</taxon>
        <taxon>Neoptera</taxon>
        <taxon>Endopterygota</taxon>
        <taxon>Lepidoptera</taxon>
        <taxon>Glossata</taxon>
        <taxon>Ditrysia</taxon>
        <taxon>Papilionoidea</taxon>
        <taxon>Pieridae</taxon>
        <taxon>Pierinae</taxon>
        <taxon>Pieris</taxon>
    </lineage>
</organism>
<gene>
    <name evidence="8" type="ORF">PMACD_LOCUS8853</name>
</gene>
<evidence type="ECO:0008006" key="10">
    <source>
        <dbReference type="Google" id="ProtNLM"/>
    </source>
</evidence>
<dbReference type="PANTHER" id="PTHR11523">
    <property type="entry name" value="SODIUM/POTASSIUM-DEPENDENT ATPASE BETA SUBUNIT"/>
    <property type="match status" value="1"/>
</dbReference>
<evidence type="ECO:0000256" key="3">
    <source>
        <dbReference type="ARBA" id="ARBA00022692"/>
    </source>
</evidence>
<proteinExistence type="inferred from homology"/>
<evidence type="ECO:0000313" key="9">
    <source>
        <dbReference type="Proteomes" id="UP000663880"/>
    </source>
</evidence>
<evidence type="ECO:0000256" key="5">
    <source>
        <dbReference type="ARBA" id="ARBA00022989"/>
    </source>
</evidence>
<keyword evidence="9" id="KW-1185">Reference proteome</keyword>
<comment type="subcellular location">
    <subcellularLocation>
        <location evidence="1">Membrane</location>
        <topology evidence="1">Single-pass type II membrane protein</topology>
    </subcellularLocation>
</comment>
<evidence type="ECO:0000313" key="8">
    <source>
        <dbReference type="EMBL" id="CAF4872060.1"/>
    </source>
</evidence>
<keyword evidence="6 7" id="KW-0472">Membrane</keyword>
<comment type="caution">
    <text evidence="8">The sequence shown here is derived from an EMBL/GenBank/DDBJ whole genome shotgun (WGS) entry which is preliminary data.</text>
</comment>
<dbReference type="GO" id="GO:0030007">
    <property type="term" value="P:intracellular potassium ion homeostasis"/>
    <property type="evidence" value="ECO:0007669"/>
    <property type="project" value="TreeGrafter"/>
</dbReference>
<evidence type="ECO:0000256" key="1">
    <source>
        <dbReference type="ARBA" id="ARBA00004606"/>
    </source>
</evidence>
<evidence type="ECO:0000256" key="4">
    <source>
        <dbReference type="ARBA" id="ARBA00022968"/>
    </source>
</evidence>
<comment type="similarity">
    <text evidence="2">Belongs to the X(+)/potassium ATPases subunit beta family.</text>
</comment>
<dbReference type="GO" id="GO:0005890">
    <property type="term" value="C:sodium:potassium-exchanging ATPase complex"/>
    <property type="evidence" value="ECO:0007669"/>
    <property type="project" value="InterPro"/>
</dbReference>
<evidence type="ECO:0000256" key="2">
    <source>
        <dbReference type="ARBA" id="ARBA00005876"/>
    </source>
</evidence>
<dbReference type="AlphaFoldDB" id="A0A821TIH4"/>
<dbReference type="PANTHER" id="PTHR11523:SF28">
    <property type="entry name" value="NA_K-ATPASE BETA SUBUNIT ISOFORM 4-RELATED"/>
    <property type="match status" value="1"/>
</dbReference>
<dbReference type="InterPro" id="IPR000402">
    <property type="entry name" value="Na/K_ATPase_sub_beta"/>
</dbReference>
<keyword evidence="3 7" id="KW-0812">Transmembrane</keyword>
<dbReference type="GO" id="GO:0006883">
    <property type="term" value="P:intracellular sodium ion homeostasis"/>
    <property type="evidence" value="ECO:0007669"/>
    <property type="project" value="TreeGrafter"/>
</dbReference>
<dbReference type="Pfam" id="PF00287">
    <property type="entry name" value="Na_K-ATPase"/>
    <property type="match status" value="1"/>
</dbReference>